<accession>A0A1F5HYF9</accession>
<dbReference type="STRING" id="1797729.A3A60_01130"/>
<keyword evidence="2" id="KW-0813">Transport</keyword>
<evidence type="ECO:0000256" key="3">
    <source>
        <dbReference type="ARBA" id="ARBA00022781"/>
    </source>
</evidence>
<keyword evidence="4" id="KW-0406">Ion transport</keyword>
<reference evidence="7 8" key="1">
    <citation type="journal article" date="2016" name="Nat. Commun.">
        <title>Thousands of microbial genomes shed light on interconnected biogeochemical processes in an aquifer system.</title>
        <authorList>
            <person name="Anantharaman K."/>
            <person name="Brown C.T."/>
            <person name="Hug L.A."/>
            <person name="Sharon I."/>
            <person name="Castelle C.J."/>
            <person name="Probst A.J."/>
            <person name="Thomas B.C."/>
            <person name="Singh A."/>
            <person name="Wilkins M.J."/>
            <person name="Karaoz U."/>
            <person name="Brodie E.L."/>
            <person name="Williams K.H."/>
            <person name="Hubbard S.S."/>
            <person name="Banfield J.F."/>
        </authorList>
    </citation>
    <scope>NUCLEOTIDE SEQUENCE [LARGE SCALE GENOMIC DNA]</scope>
</reference>
<dbReference type="GO" id="GO:0046933">
    <property type="term" value="F:proton-transporting ATP synthase activity, rotational mechanism"/>
    <property type="evidence" value="ECO:0007669"/>
    <property type="project" value="InterPro"/>
</dbReference>
<evidence type="ECO:0000256" key="6">
    <source>
        <dbReference type="ARBA" id="ARBA00023310"/>
    </source>
</evidence>
<dbReference type="InterPro" id="IPR000711">
    <property type="entry name" value="ATPase_OSCP/dsu"/>
</dbReference>
<dbReference type="Proteomes" id="UP000179227">
    <property type="component" value="Unassembled WGS sequence"/>
</dbReference>
<evidence type="ECO:0000313" key="8">
    <source>
        <dbReference type="Proteomes" id="UP000179227"/>
    </source>
</evidence>
<dbReference type="EMBL" id="MFBS01000024">
    <property type="protein sequence ID" value="OGE09136.1"/>
    <property type="molecule type" value="Genomic_DNA"/>
</dbReference>
<protein>
    <submittedName>
        <fullName evidence="7">Uncharacterized protein</fullName>
    </submittedName>
</protein>
<evidence type="ECO:0000256" key="2">
    <source>
        <dbReference type="ARBA" id="ARBA00022448"/>
    </source>
</evidence>
<evidence type="ECO:0000256" key="5">
    <source>
        <dbReference type="ARBA" id="ARBA00023136"/>
    </source>
</evidence>
<keyword evidence="3" id="KW-0375">Hydrogen ion transport</keyword>
<proteinExistence type="predicted"/>
<dbReference type="AlphaFoldDB" id="A0A1F5HYF9"/>
<dbReference type="Pfam" id="PF00213">
    <property type="entry name" value="OSCP"/>
    <property type="match status" value="1"/>
</dbReference>
<keyword evidence="5" id="KW-0472">Membrane</keyword>
<comment type="subcellular location">
    <subcellularLocation>
        <location evidence="1">Membrane</location>
    </subcellularLocation>
</comment>
<evidence type="ECO:0000256" key="1">
    <source>
        <dbReference type="ARBA" id="ARBA00004370"/>
    </source>
</evidence>
<comment type="caution">
    <text evidence="7">The sequence shown here is derived from an EMBL/GenBank/DDBJ whole genome shotgun (WGS) entry which is preliminary data.</text>
</comment>
<sequence>MVAKRKIIKIAKVMFKNSLRNGLLDTSKIRIIVAKITKLKPEGFLQILKVYQKLVAQQVAKEEVVVESATPLAKNQEKEIIKRTKAQNIRYKLNRDMVFGAKITHGDWIYDASLDAKLEQLTSDV</sequence>
<organism evidence="7 8">
    <name type="scientific">Candidatus Curtissbacteria bacterium RIFCSPLOWO2_01_FULL_42_26</name>
    <dbReference type="NCBI Taxonomy" id="1797729"/>
    <lineage>
        <taxon>Bacteria</taxon>
        <taxon>Candidatus Curtissiibacteriota</taxon>
    </lineage>
</organism>
<keyword evidence="6" id="KW-0066">ATP synthesis</keyword>
<evidence type="ECO:0000313" key="7">
    <source>
        <dbReference type="EMBL" id="OGE09136.1"/>
    </source>
</evidence>
<dbReference type="GO" id="GO:0016020">
    <property type="term" value="C:membrane"/>
    <property type="evidence" value="ECO:0007669"/>
    <property type="project" value="UniProtKB-SubCell"/>
</dbReference>
<evidence type="ECO:0000256" key="4">
    <source>
        <dbReference type="ARBA" id="ARBA00023065"/>
    </source>
</evidence>
<gene>
    <name evidence="7" type="ORF">A3A60_01130</name>
</gene>
<name>A0A1F5HYF9_9BACT</name>